<keyword evidence="2" id="KW-1185">Reference proteome</keyword>
<gene>
    <name evidence="1" type="ORF">SSP1_050</name>
</gene>
<accession>A0A2N9QQL9</accession>
<name>A0A2N9QQL9_9CAUD</name>
<dbReference type="Proteomes" id="UP000240776">
    <property type="component" value="Segment"/>
</dbReference>
<proteinExistence type="predicted"/>
<organism evidence="1 2">
    <name type="scientific">Shigella phage SSP1</name>
    <dbReference type="NCBI Taxonomy" id="1983588"/>
    <lineage>
        <taxon>Viruses</taxon>
        <taxon>Duplodnaviria</taxon>
        <taxon>Heunggongvirae</taxon>
        <taxon>Uroviricota</taxon>
        <taxon>Caudoviricetes</taxon>
        <taxon>Demerecviridae</taxon>
        <taxon>Markadamsvirinae</taxon>
        <taxon>Tequintavirus</taxon>
        <taxon>Tequintavirus SSP1</taxon>
    </lineage>
</organism>
<sequence length="26" mass="3094">MILEMESGNKCIILNTNIAFKYIRMF</sequence>
<reference evidence="1 2" key="1">
    <citation type="submission" date="2017-04" db="EMBL/GenBank/DDBJ databases">
        <title>Complete genome sequence of Shigella bacteriophage SSP1.</title>
        <authorList>
            <person name="Kim M."/>
            <person name="Ryu S."/>
            <person name="Kim M."/>
        </authorList>
    </citation>
    <scope>NUCLEOTIDE SEQUENCE [LARGE SCALE GENOMIC DNA]</scope>
</reference>
<protein>
    <submittedName>
        <fullName evidence="1">Uncharacterized protein</fullName>
    </submittedName>
</protein>
<evidence type="ECO:0000313" key="2">
    <source>
        <dbReference type="Proteomes" id="UP000240776"/>
    </source>
</evidence>
<evidence type="ECO:0000313" key="1">
    <source>
        <dbReference type="EMBL" id="ASD50222.1"/>
    </source>
</evidence>
<dbReference type="EMBL" id="KY963424">
    <property type="protein sequence ID" value="ASD50222.1"/>
    <property type="molecule type" value="Genomic_DNA"/>
</dbReference>